<reference evidence="2 3" key="1">
    <citation type="journal article" date="2015" name="Genome Biol. Evol.">
        <title>The genome of winter moth (Operophtera brumata) provides a genomic perspective on sexual dimorphism and phenology.</title>
        <authorList>
            <person name="Derks M.F."/>
            <person name="Smit S."/>
            <person name="Salis L."/>
            <person name="Schijlen E."/>
            <person name="Bossers A."/>
            <person name="Mateman C."/>
            <person name="Pijl A.S."/>
            <person name="de Ridder D."/>
            <person name="Groenen M.A."/>
            <person name="Visser M.E."/>
            <person name="Megens H.J."/>
        </authorList>
    </citation>
    <scope>NUCLEOTIDE SEQUENCE [LARGE SCALE GENOMIC DNA]</scope>
    <source>
        <strain evidence="2">WM2013NL</strain>
        <tissue evidence="2">Head and thorax</tissue>
    </source>
</reference>
<protein>
    <submittedName>
        <fullName evidence="2">Semaphorin-1a-like protein</fullName>
    </submittedName>
</protein>
<dbReference type="SUPFAM" id="SSF101912">
    <property type="entry name" value="Sema domain"/>
    <property type="match status" value="1"/>
</dbReference>
<comment type="caution">
    <text evidence="2">The sequence shown here is derived from an EMBL/GenBank/DDBJ whole genome shotgun (WGS) entry which is preliminary data.</text>
</comment>
<dbReference type="EMBL" id="JTDY01001090">
    <property type="protein sequence ID" value="KOB74907.1"/>
    <property type="molecule type" value="Genomic_DNA"/>
</dbReference>
<dbReference type="Gene3D" id="2.130.10.10">
    <property type="entry name" value="YVTN repeat-like/Quinoprotein amine dehydrogenase"/>
    <property type="match status" value="1"/>
</dbReference>
<name>A0A0L7LHI0_OPEBR</name>
<dbReference type="Proteomes" id="UP000037510">
    <property type="component" value="Unassembled WGS sequence"/>
</dbReference>
<organism evidence="2 3">
    <name type="scientific">Operophtera brumata</name>
    <name type="common">Winter moth</name>
    <name type="synonym">Phalaena brumata</name>
    <dbReference type="NCBI Taxonomy" id="104452"/>
    <lineage>
        <taxon>Eukaryota</taxon>
        <taxon>Metazoa</taxon>
        <taxon>Ecdysozoa</taxon>
        <taxon>Arthropoda</taxon>
        <taxon>Hexapoda</taxon>
        <taxon>Insecta</taxon>
        <taxon>Pterygota</taxon>
        <taxon>Neoptera</taxon>
        <taxon>Endopterygota</taxon>
        <taxon>Lepidoptera</taxon>
        <taxon>Glossata</taxon>
        <taxon>Ditrysia</taxon>
        <taxon>Geometroidea</taxon>
        <taxon>Geometridae</taxon>
        <taxon>Larentiinae</taxon>
        <taxon>Operophtera</taxon>
    </lineage>
</organism>
<evidence type="ECO:0000313" key="3">
    <source>
        <dbReference type="Proteomes" id="UP000037510"/>
    </source>
</evidence>
<gene>
    <name evidence="2" type="ORF">OBRU01_08414</name>
</gene>
<feature type="compositionally biased region" description="Low complexity" evidence="1">
    <location>
        <begin position="132"/>
        <end position="151"/>
    </location>
</feature>
<feature type="compositionally biased region" description="Pro residues" evidence="1">
    <location>
        <begin position="90"/>
        <end position="111"/>
    </location>
</feature>
<dbReference type="AlphaFoldDB" id="A0A0L7LHI0"/>
<evidence type="ECO:0000256" key="1">
    <source>
        <dbReference type="SAM" id="MobiDB-lite"/>
    </source>
</evidence>
<dbReference type="InterPro" id="IPR015943">
    <property type="entry name" value="WD40/YVTN_repeat-like_dom_sf"/>
</dbReference>
<dbReference type="STRING" id="104452.A0A0L7LHI0"/>
<accession>A0A0L7LHI0</accession>
<sequence length="191" mass="20928">MKRPFKLLLNVVYNLSLTDLTEQRRLESCQNYIRVLVSLGPGRLLVCGTNSFRPFCREYGVQRDSYHMEREKSGQARLKRSPQYYNDCGPPGPPPPPPPPPFWPPPPPPPFWRHHHHPPPWGPPQPEYQAYSAANAESNANSGAGNAGANNIQQPQPPCSTCGDKGSNAVSNAQSDSGQAVAVAIARASTH</sequence>
<feature type="compositionally biased region" description="Polar residues" evidence="1">
    <location>
        <begin position="168"/>
        <end position="178"/>
    </location>
</feature>
<keyword evidence="3" id="KW-1185">Reference proteome</keyword>
<dbReference type="InterPro" id="IPR036352">
    <property type="entry name" value="Semap_dom_sf"/>
</dbReference>
<evidence type="ECO:0000313" key="2">
    <source>
        <dbReference type="EMBL" id="KOB74907.1"/>
    </source>
</evidence>
<proteinExistence type="predicted"/>
<feature type="region of interest" description="Disordered" evidence="1">
    <location>
        <begin position="67"/>
        <end position="191"/>
    </location>
</feature>